<reference evidence="2" key="1">
    <citation type="journal article" date="2015" name="ISME J.">
        <title>Aquifer environment selects for microbial species cohorts in sediment and groundwater.</title>
        <authorList>
            <person name="Hug L.A."/>
            <person name="Thomas B.C."/>
            <person name="Brown C.T."/>
            <person name="Frischkorn K.R."/>
            <person name="Williams K.H."/>
            <person name="Tringe S.G."/>
            <person name="Banfield J.F."/>
        </authorList>
    </citation>
    <scope>NUCLEOTIDE SEQUENCE</scope>
</reference>
<evidence type="ECO:0000259" key="1">
    <source>
        <dbReference type="Pfam" id="PF01022"/>
    </source>
</evidence>
<proteinExistence type="predicted"/>
<accession>A0A0H4T7H3</accession>
<evidence type="ECO:0000313" key="2">
    <source>
        <dbReference type="EMBL" id="AKQ02685.1"/>
    </source>
</evidence>
<dbReference type="InterPro" id="IPR011991">
    <property type="entry name" value="ArsR-like_HTH"/>
</dbReference>
<organism evidence="2">
    <name type="scientific">uncultured euryarchaeote Rifle_16ft_4_minimus_37664</name>
    <dbReference type="NCBI Taxonomy" id="1665194"/>
    <lineage>
        <taxon>Archaea</taxon>
        <taxon>Methanobacteriati</taxon>
        <taxon>Methanobacteriota</taxon>
        <taxon>environmental samples</taxon>
    </lineage>
</organism>
<dbReference type="EMBL" id="KT007002">
    <property type="protein sequence ID" value="AKQ02685.1"/>
    <property type="molecule type" value="Genomic_DNA"/>
</dbReference>
<protein>
    <recommendedName>
        <fullName evidence="1">HTH arsR-type domain-containing protein</fullName>
    </recommendedName>
</protein>
<dbReference type="InterPro" id="IPR001845">
    <property type="entry name" value="HTH_ArsR_DNA-bd_dom"/>
</dbReference>
<dbReference type="Gene3D" id="1.10.10.10">
    <property type="entry name" value="Winged helix-like DNA-binding domain superfamily/Winged helix DNA-binding domain"/>
    <property type="match status" value="1"/>
</dbReference>
<dbReference type="SUPFAM" id="SSF46785">
    <property type="entry name" value="Winged helix' DNA-binding domain"/>
    <property type="match status" value="1"/>
</dbReference>
<dbReference type="InterPro" id="IPR036388">
    <property type="entry name" value="WH-like_DNA-bd_sf"/>
</dbReference>
<dbReference type="AlphaFoldDB" id="A0A0H4T7H3"/>
<dbReference type="InterPro" id="IPR036390">
    <property type="entry name" value="WH_DNA-bd_sf"/>
</dbReference>
<sequence length="290" mass="31822">MLKSSGAHGMGTMEAVVKKAAGKDPRVLEKLAYVVSSGQREKVLAAVIPGPKTPAQVAEHTGLRLPHVSRTLAQLQEAGLVTAIGPGKRGRLVVPSDLGNAVFEALVSSRGDRLVVPLARGSHFRNYHHWIQANHGKAAADEVLTEMGIDASRIDVDGWYPLRIAMDLLEIIERRFGDGSYETIRRMLREEALNFSSVKRLAARLLPFPFNLELSPNAYAREFNHGRLEVEVDGRRALMRFYDWMSSPARCKAWQGTVEGSLASIGVSVTVTKVACRLKGSAYCGYAITW</sequence>
<dbReference type="GO" id="GO:0003700">
    <property type="term" value="F:DNA-binding transcription factor activity"/>
    <property type="evidence" value="ECO:0007669"/>
    <property type="project" value="InterPro"/>
</dbReference>
<feature type="domain" description="HTH arsR-type" evidence="1">
    <location>
        <begin position="40"/>
        <end position="82"/>
    </location>
</feature>
<dbReference type="CDD" id="cd00090">
    <property type="entry name" value="HTH_ARSR"/>
    <property type="match status" value="1"/>
</dbReference>
<dbReference type="Pfam" id="PF01022">
    <property type="entry name" value="HTH_5"/>
    <property type="match status" value="1"/>
</dbReference>
<name>A0A0H4T7H3_9EURY</name>